<keyword evidence="2" id="KW-1185">Reference proteome</keyword>
<comment type="caution">
    <text evidence="1">The sequence shown here is derived from an EMBL/GenBank/DDBJ whole genome shotgun (WGS) entry which is preliminary data.</text>
</comment>
<accession>A0A4Q4KQN0</accession>
<dbReference type="RefSeq" id="WP_130092274.1">
    <property type="nucleotide sequence ID" value="NZ_SETE01000001.1"/>
</dbReference>
<proteinExistence type="predicted"/>
<evidence type="ECO:0000313" key="2">
    <source>
        <dbReference type="Proteomes" id="UP000293952"/>
    </source>
</evidence>
<dbReference type="AlphaFoldDB" id="A0A4Q4KQN0"/>
<name>A0A4Q4KQN0_9FLAO</name>
<evidence type="ECO:0000313" key="1">
    <source>
        <dbReference type="EMBL" id="RYM35908.1"/>
    </source>
</evidence>
<dbReference type="Proteomes" id="UP000293952">
    <property type="component" value="Unassembled WGS sequence"/>
</dbReference>
<dbReference type="EMBL" id="SETE01000001">
    <property type="protein sequence ID" value="RYM35908.1"/>
    <property type="molecule type" value="Genomic_DNA"/>
</dbReference>
<protein>
    <submittedName>
        <fullName evidence="1">Uncharacterized protein</fullName>
    </submittedName>
</protein>
<reference evidence="1 2" key="1">
    <citation type="submission" date="2019-02" db="EMBL/GenBank/DDBJ databases">
        <title>Genome sequence of the sea-ice species Brumimicrobium glaciale.</title>
        <authorList>
            <person name="Bowman J.P."/>
        </authorList>
    </citation>
    <scope>NUCLEOTIDE SEQUENCE [LARGE SCALE GENOMIC DNA]</scope>
    <source>
        <strain evidence="1 2">IC156</strain>
    </source>
</reference>
<organism evidence="1 2">
    <name type="scientific">Brumimicrobium glaciale</name>
    <dbReference type="NCBI Taxonomy" id="200475"/>
    <lineage>
        <taxon>Bacteria</taxon>
        <taxon>Pseudomonadati</taxon>
        <taxon>Bacteroidota</taxon>
        <taxon>Flavobacteriia</taxon>
        <taxon>Flavobacteriales</taxon>
        <taxon>Crocinitomicaceae</taxon>
        <taxon>Brumimicrobium</taxon>
    </lineage>
</organism>
<dbReference type="OrthoDB" id="7069376at2"/>
<gene>
    <name evidence="1" type="ORF">ERX46_02640</name>
</gene>
<sequence>MKPLITLFSLFLVFSFNFYAQELNIFRVTSFGNDIEMRNMISMSDIYILSAHPDSSAIPDLNEMDESELDYFTLNIDYRTRFLNGTNTTENDSIFIYDYVNNSLSVSAVNSAKVVAMLSPYEIGGEYELTQYEYLIGFEVDDSLINQGNYDENSLVYVGQHNPFVEKKLENIEWMEIERNEIPNSMRMEDSLNITYDKAYKFKFGQLSYFIQDVQRHNYVWAKHLFIIDTATNSKIFDTMYYSGEGSEFNALNSQYTGQLFKDKPEVIFGFNYHSFGCSSITFIDKKEKSIETKCDNRH</sequence>